<dbReference type="OrthoDB" id="9792661at2"/>
<evidence type="ECO:0000259" key="3">
    <source>
        <dbReference type="Pfam" id="PF08279"/>
    </source>
</evidence>
<dbReference type="Proteomes" id="UP000183639">
    <property type="component" value="Unassembled WGS sequence"/>
</dbReference>
<dbReference type="AlphaFoldDB" id="A0A1I3CV74"/>
<dbReference type="RefSeq" id="WP_075442438.1">
    <property type="nucleotide sequence ID" value="NZ_FOQK01000004.1"/>
</dbReference>
<dbReference type="PIRSF" id="PIRSF037847">
    <property type="entry name" value="NiaR"/>
    <property type="match status" value="1"/>
</dbReference>
<feature type="binding site" evidence="1">
    <location>
        <position position="85"/>
    </location>
    <ligand>
        <name>Ni(2+)</name>
        <dbReference type="ChEBI" id="CHEBI:49786"/>
    </ligand>
</feature>
<evidence type="ECO:0000313" key="5">
    <source>
        <dbReference type="Proteomes" id="UP000183639"/>
    </source>
</evidence>
<dbReference type="Pfam" id="PF02829">
    <property type="entry name" value="3H"/>
    <property type="match status" value="1"/>
</dbReference>
<dbReference type="SUPFAM" id="SSF75500">
    <property type="entry name" value="Putative transcriptional regulator TM1602, C-terminal domain"/>
    <property type="match status" value="1"/>
</dbReference>
<evidence type="ECO:0000313" key="4">
    <source>
        <dbReference type="EMBL" id="SFH78266.1"/>
    </source>
</evidence>
<dbReference type="Pfam" id="PF08279">
    <property type="entry name" value="HTH_11"/>
    <property type="match status" value="1"/>
</dbReference>
<gene>
    <name evidence="4" type="ORF">SAMN04487861_104149</name>
</gene>
<sequence length="177" mass="19726">MNTEERREHLLKRLREAEQPLTGTKLSREFAVSRQIIVGDISILRAQGVQIFATPRGYILPQEQPEASRMVTLVCQHDAAGMEQELLAIVDNGGAVLDVIVEHPLYGPIRGDLLLENRRDVRAFLSKMQKCQANPLLVVTGGIHMHTVRVPDEETLQAIRADLRGLHILVEDGVARG</sequence>
<feature type="binding site" evidence="1">
    <location>
        <position position="146"/>
    </location>
    <ligand>
        <name>Ni(2+)</name>
        <dbReference type="ChEBI" id="CHEBI:49786"/>
    </ligand>
</feature>
<keyword evidence="1" id="KW-0533">Nickel</keyword>
<dbReference type="InterPro" id="IPR036388">
    <property type="entry name" value="WH-like_DNA-bd_sf"/>
</dbReference>
<dbReference type="InterPro" id="IPR035922">
    <property type="entry name" value="3H_dom_sf"/>
</dbReference>
<dbReference type="Gene3D" id="3.30.1340.20">
    <property type="entry name" value="3H domain"/>
    <property type="match status" value="1"/>
</dbReference>
<name>A0A1I3CV74_SELRU</name>
<evidence type="ECO:0008006" key="6">
    <source>
        <dbReference type="Google" id="ProtNLM"/>
    </source>
</evidence>
<evidence type="ECO:0000256" key="1">
    <source>
        <dbReference type="PIRSR" id="PIRSR037847-1"/>
    </source>
</evidence>
<organism evidence="4 5">
    <name type="scientific">Selenomonas ruminantium</name>
    <dbReference type="NCBI Taxonomy" id="971"/>
    <lineage>
        <taxon>Bacteria</taxon>
        <taxon>Bacillati</taxon>
        <taxon>Bacillota</taxon>
        <taxon>Negativicutes</taxon>
        <taxon>Selenomonadales</taxon>
        <taxon>Selenomonadaceae</taxon>
        <taxon>Selenomonas</taxon>
    </lineage>
</organism>
<dbReference type="InterPro" id="IPR013196">
    <property type="entry name" value="HTH_11"/>
</dbReference>
<dbReference type="InterPro" id="IPR004173">
    <property type="entry name" value="3H_domain"/>
</dbReference>
<dbReference type="Gene3D" id="1.10.10.10">
    <property type="entry name" value="Winged helix-like DNA-binding domain superfamily/Winged helix DNA-binding domain"/>
    <property type="match status" value="1"/>
</dbReference>
<evidence type="ECO:0000259" key="2">
    <source>
        <dbReference type="Pfam" id="PF02829"/>
    </source>
</evidence>
<dbReference type="PANTHER" id="PTHR40068">
    <property type="entry name" value="TRANSCRIPTION REPRESSOR NIAR-RELATED"/>
    <property type="match status" value="1"/>
</dbReference>
<protein>
    <recommendedName>
        <fullName evidence="6">Transcription repressor NadR</fullName>
    </recommendedName>
</protein>
<proteinExistence type="predicted"/>
<feature type="domain" description="Helix-turn-helix type 11" evidence="3">
    <location>
        <begin position="6"/>
        <end position="59"/>
    </location>
</feature>
<dbReference type="EMBL" id="FOQK01000004">
    <property type="protein sequence ID" value="SFH78266.1"/>
    <property type="molecule type" value="Genomic_DNA"/>
</dbReference>
<feature type="domain" description="3H" evidence="2">
    <location>
        <begin position="74"/>
        <end position="168"/>
    </location>
</feature>
<dbReference type="PANTHER" id="PTHR40068:SF1">
    <property type="entry name" value="TRANSCRIPTION REPRESSOR NIAR-RELATED"/>
    <property type="match status" value="1"/>
</dbReference>
<dbReference type="SUPFAM" id="SSF46785">
    <property type="entry name" value="Winged helix' DNA-binding domain"/>
    <property type="match status" value="1"/>
</dbReference>
<keyword evidence="1" id="KW-0479">Metal-binding</keyword>
<dbReference type="InterPro" id="IPR026043">
    <property type="entry name" value="NadR"/>
</dbReference>
<feature type="binding site" evidence="1">
    <location>
        <position position="144"/>
    </location>
    <ligand>
        <name>Ni(2+)</name>
        <dbReference type="ChEBI" id="CHEBI:49786"/>
    </ligand>
</feature>
<reference evidence="4 5" key="1">
    <citation type="submission" date="2016-10" db="EMBL/GenBank/DDBJ databases">
        <authorList>
            <person name="de Groot N.N."/>
        </authorList>
    </citation>
    <scope>NUCLEOTIDE SEQUENCE [LARGE SCALE GENOMIC DNA]</scope>
    <source>
        <strain evidence="4 5">Z108</strain>
    </source>
</reference>
<feature type="binding site" evidence="1">
    <location>
        <position position="77"/>
    </location>
    <ligand>
        <name>Ni(2+)</name>
        <dbReference type="ChEBI" id="CHEBI:49786"/>
    </ligand>
</feature>
<dbReference type="GO" id="GO:0046872">
    <property type="term" value="F:metal ion binding"/>
    <property type="evidence" value="ECO:0007669"/>
    <property type="project" value="UniProtKB-KW"/>
</dbReference>
<accession>A0A1I3CV74</accession>
<dbReference type="InterPro" id="IPR036390">
    <property type="entry name" value="WH_DNA-bd_sf"/>
</dbReference>